<dbReference type="EMBL" id="NHRJ02000006">
    <property type="protein sequence ID" value="PZE20510.1"/>
    <property type="molecule type" value="Genomic_DNA"/>
</dbReference>
<sequence length="73" mass="8216">MIPSRQDPMRTKLNHFKKLSIAEKRVFDAIANGDAPSQDVGKLADVCHLSDLQVNIALKLLTYKDLLPHKMTD</sequence>
<protein>
    <recommendedName>
        <fullName evidence="3">HTH marR-type domain-containing protein</fullName>
    </recommendedName>
</protein>
<evidence type="ECO:0000313" key="2">
    <source>
        <dbReference type="Proteomes" id="UP000214746"/>
    </source>
</evidence>
<organism evidence="1 2">
    <name type="scientific">Paenibacillus xerothermodurans</name>
    <dbReference type="NCBI Taxonomy" id="1977292"/>
    <lineage>
        <taxon>Bacteria</taxon>
        <taxon>Bacillati</taxon>
        <taxon>Bacillota</taxon>
        <taxon>Bacilli</taxon>
        <taxon>Bacillales</taxon>
        <taxon>Paenibacillaceae</taxon>
        <taxon>Paenibacillus</taxon>
    </lineage>
</organism>
<evidence type="ECO:0008006" key="3">
    <source>
        <dbReference type="Google" id="ProtNLM"/>
    </source>
</evidence>
<accession>A0A2W1NA10</accession>
<dbReference type="AlphaFoldDB" id="A0A2W1NA10"/>
<keyword evidence="2" id="KW-1185">Reference proteome</keyword>
<comment type="caution">
    <text evidence="1">The sequence shown here is derived from an EMBL/GenBank/DDBJ whole genome shotgun (WGS) entry which is preliminary data.</text>
</comment>
<proteinExistence type="predicted"/>
<evidence type="ECO:0000313" key="1">
    <source>
        <dbReference type="EMBL" id="PZE20510.1"/>
    </source>
</evidence>
<reference evidence="1" key="1">
    <citation type="submission" date="2018-06" db="EMBL/GenBank/DDBJ databases">
        <title>Paenibacillus xerothermodurans sp. nov. an extremely dry heat resistant spore forming bacterium isolated from the soil of Cape Canaveral, Florida.</title>
        <authorList>
            <person name="Seuylemezian A."/>
            <person name="Kaur N."/>
            <person name="Patil P."/>
            <person name="Patil P."/>
            <person name="Mayilraj S."/>
            <person name="Vaishampayan P."/>
        </authorList>
    </citation>
    <scope>NUCLEOTIDE SEQUENCE [LARGE SCALE GENOMIC DNA]</scope>
    <source>
        <strain evidence="1">ATCC 27380</strain>
    </source>
</reference>
<dbReference type="Proteomes" id="UP000214746">
    <property type="component" value="Unassembled WGS sequence"/>
</dbReference>
<gene>
    <name evidence="1" type="ORF">CBW46_012095</name>
</gene>
<name>A0A2W1NA10_PAEXE</name>